<keyword evidence="5 9" id="KW-0375">Hydrogen ion transport</keyword>
<comment type="caution">
    <text evidence="11">The sequence shown here is derived from an EMBL/GenBank/DDBJ whole genome shotgun (WGS) entry which is preliminary data.</text>
</comment>
<dbReference type="InterPro" id="IPR002379">
    <property type="entry name" value="ATPase_proteolipid_c-like_dom"/>
</dbReference>
<dbReference type="Proteomes" id="UP001224775">
    <property type="component" value="Unassembled WGS sequence"/>
</dbReference>
<sequence length="211" mass="21697">MGDDDNANYAYDSMQVYLCPSWALSLGYMGVASGAVLSNWGSAWGTWKSGVSLLNTGIQHPGSVMKNVIPIVMAGVIGIYGLIIAVILAGNIPPPTVGTGENIYSVYTGMAHLCAGLCCGLSGLAAGGCIGIIGDYGVRSVGYRTSNISVIFSTDKSSGFDGGDEDGAGNGDENKLFVGMLIMLIFSEALALYGLIVALIVSQHTYSCGGE</sequence>
<evidence type="ECO:0000313" key="12">
    <source>
        <dbReference type="Proteomes" id="UP001224775"/>
    </source>
</evidence>
<dbReference type="NCBIfam" id="TIGR01100">
    <property type="entry name" value="V_ATP_synt_C"/>
    <property type="match status" value="1"/>
</dbReference>
<accession>A0AAD8Y5R9</accession>
<evidence type="ECO:0000256" key="6">
    <source>
        <dbReference type="ARBA" id="ARBA00022989"/>
    </source>
</evidence>
<keyword evidence="12" id="KW-1185">Reference proteome</keyword>
<protein>
    <recommendedName>
        <fullName evidence="9">V-type proton ATPase proteolipid subunit</fullName>
    </recommendedName>
</protein>
<dbReference type="Gene3D" id="1.20.120.610">
    <property type="entry name" value="lithium bound rotor ring of v- atpase"/>
    <property type="match status" value="2"/>
</dbReference>
<keyword evidence="3 9" id="KW-0813">Transport</keyword>
<evidence type="ECO:0000259" key="10">
    <source>
        <dbReference type="Pfam" id="PF00137"/>
    </source>
</evidence>
<comment type="similarity">
    <text evidence="2 9">Belongs to the V-ATPase proteolipid subunit family.</text>
</comment>
<feature type="transmembrane region" description="Helical" evidence="9">
    <location>
        <begin position="176"/>
        <end position="201"/>
    </location>
</feature>
<evidence type="ECO:0000313" key="11">
    <source>
        <dbReference type="EMBL" id="KAK1740012.1"/>
    </source>
</evidence>
<evidence type="ECO:0000256" key="4">
    <source>
        <dbReference type="ARBA" id="ARBA00022692"/>
    </source>
</evidence>
<comment type="subcellular location">
    <subcellularLocation>
        <location evidence="1">Membrane</location>
        <topology evidence="1">Multi-pass membrane protein</topology>
    </subcellularLocation>
    <subcellularLocation>
        <location evidence="9">Vacuole membrane</location>
        <topology evidence="9">Multi-pass membrane protein</topology>
    </subcellularLocation>
</comment>
<evidence type="ECO:0000256" key="9">
    <source>
        <dbReference type="RuleBase" id="RU363060"/>
    </source>
</evidence>
<dbReference type="SUPFAM" id="SSF81333">
    <property type="entry name" value="F1F0 ATP synthase subunit C"/>
    <property type="match status" value="3"/>
</dbReference>
<keyword evidence="9" id="KW-0926">Vacuole</keyword>
<dbReference type="PRINTS" id="PR00122">
    <property type="entry name" value="VACATPASE"/>
</dbReference>
<feature type="domain" description="V-ATPase proteolipid subunit C-like" evidence="10">
    <location>
        <begin position="29"/>
        <end position="88"/>
    </location>
</feature>
<dbReference type="AlphaFoldDB" id="A0AAD8Y5R9"/>
<evidence type="ECO:0000256" key="8">
    <source>
        <dbReference type="ARBA" id="ARBA00023136"/>
    </source>
</evidence>
<evidence type="ECO:0000256" key="2">
    <source>
        <dbReference type="ARBA" id="ARBA00007296"/>
    </source>
</evidence>
<keyword evidence="8 9" id="KW-0472">Membrane</keyword>
<dbReference type="InterPro" id="IPR035921">
    <property type="entry name" value="F/V-ATP_Csub_sf"/>
</dbReference>
<dbReference type="PANTHER" id="PTHR10263">
    <property type="entry name" value="V-TYPE PROTON ATPASE PROTEOLIPID SUBUNIT"/>
    <property type="match status" value="1"/>
</dbReference>
<keyword evidence="6 9" id="KW-1133">Transmembrane helix</keyword>
<dbReference type="CDD" id="cd18175">
    <property type="entry name" value="ATP-synt_Vo_c_ATP6C_rpt1"/>
    <property type="match status" value="1"/>
</dbReference>
<reference evidence="11" key="1">
    <citation type="submission" date="2023-06" db="EMBL/GenBank/DDBJ databases">
        <title>Survivors Of The Sea: Transcriptome response of Skeletonema marinoi to long-term dormancy.</title>
        <authorList>
            <person name="Pinder M.I.M."/>
            <person name="Kourtchenko O."/>
            <person name="Robertson E.K."/>
            <person name="Larsson T."/>
            <person name="Maumus F."/>
            <person name="Osuna-Cruz C.M."/>
            <person name="Vancaester E."/>
            <person name="Stenow R."/>
            <person name="Vandepoele K."/>
            <person name="Ploug H."/>
            <person name="Bruchert V."/>
            <person name="Godhe A."/>
            <person name="Topel M."/>
        </authorList>
    </citation>
    <scope>NUCLEOTIDE SEQUENCE</scope>
    <source>
        <strain evidence="11">R05AC</strain>
    </source>
</reference>
<evidence type="ECO:0000256" key="5">
    <source>
        <dbReference type="ARBA" id="ARBA00022781"/>
    </source>
</evidence>
<dbReference type="InterPro" id="IPR011555">
    <property type="entry name" value="ATPase_proteolipid_su_C_euk"/>
</dbReference>
<dbReference type="CDD" id="cd18176">
    <property type="entry name" value="ATP-synt_Vo_c_ATP6C_rpt2"/>
    <property type="match status" value="1"/>
</dbReference>
<dbReference type="EMBL" id="JATAAI010000016">
    <property type="protein sequence ID" value="KAK1740012.1"/>
    <property type="molecule type" value="Genomic_DNA"/>
</dbReference>
<dbReference type="Pfam" id="PF00137">
    <property type="entry name" value="ATP-synt_C"/>
    <property type="match status" value="2"/>
</dbReference>
<dbReference type="GO" id="GO:0005774">
    <property type="term" value="C:vacuolar membrane"/>
    <property type="evidence" value="ECO:0007669"/>
    <property type="project" value="UniProtKB-SubCell"/>
</dbReference>
<gene>
    <name evidence="11" type="ORF">QTG54_008962</name>
</gene>
<feature type="transmembrane region" description="Helical" evidence="9">
    <location>
        <begin position="22"/>
        <end position="47"/>
    </location>
</feature>
<proteinExistence type="inferred from homology"/>
<feature type="transmembrane region" description="Helical" evidence="9">
    <location>
        <begin position="110"/>
        <end position="134"/>
    </location>
</feature>
<dbReference type="GO" id="GO:0033179">
    <property type="term" value="C:proton-transporting V-type ATPase, V0 domain"/>
    <property type="evidence" value="ECO:0007669"/>
    <property type="project" value="InterPro"/>
</dbReference>
<evidence type="ECO:0000256" key="7">
    <source>
        <dbReference type="ARBA" id="ARBA00023065"/>
    </source>
</evidence>
<dbReference type="GO" id="GO:0046961">
    <property type="term" value="F:proton-transporting ATPase activity, rotational mechanism"/>
    <property type="evidence" value="ECO:0007669"/>
    <property type="project" value="InterPro"/>
</dbReference>
<organism evidence="11 12">
    <name type="scientific">Skeletonema marinoi</name>
    <dbReference type="NCBI Taxonomy" id="267567"/>
    <lineage>
        <taxon>Eukaryota</taxon>
        <taxon>Sar</taxon>
        <taxon>Stramenopiles</taxon>
        <taxon>Ochrophyta</taxon>
        <taxon>Bacillariophyta</taxon>
        <taxon>Coscinodiscophyceae</taxon>
        <taxon>Thalassiosirophycidae</taxon>
        <taxon>Thalassiosirales</taxon>
        <taxon>Skeletonemataceae</taxon>
        <taxon>Skeletonema</taxon>
        <taxon>Skeletonema marinoi-dohrnii complex</taxon>
    </lineage>
</organism>
<feature type="domain" description="V-ATPase proteolipid subunit C-like" evidence="10">
    <location>
        <begin position="113"/>
        <end position="200"/>
    </location>
</feature>
<dbReference type="InterPro" id="IPR000245">
    <property type="entry name" value="ATPase_proteolipid_csu"/>
</dbReference>
<feature type="transmembrane region" description="Helical" evidence="9">
    <location>
        <begin position="68"/>
        <end position="90"/>
    </location>
</feature>
<evidence type="ECO:0000256" key="1">
    <source>
        <dbReference type="ARBA" id="ARBA00004141"/>
    </source>
</evidence>
<name>A0AAD8Y5R9_9STRA</name>
<keyword evidence="7 9" id="KW-0406">Ion transport</keyword>
<evidence type="ECO:0000256" key="3">
    <source>
        <dbReference type="ARBA" id="ARBA00022448"/>
    </source>
</evidence>
<keyword evidence="4 9" id="KW-0812">Transmembrane</keyword>